<accession>A0A1H3K9B2</accession>
<feature type="region of interest" description="Disordered" evidence="3">
    <location>
        <begin position="1"/>
        <end position="27"/>
    </location>
</feature>
<evidence type="ECO:0000259" key="4">
    <source>
        <dbReference type="PROSITE" id="PS50977"/>
    </source>
</evidence>
<proteinExistence type="predicted"/>
<evidence type="ECO:0000256" key="1">
    <source>
        <dbReference type="ARBA" id="ARBA00023125"/>
    </source>
</evidence>
<protein>
    <submittedName>
        <fullName evidence="5">Transcriptional regulator, TetR family</fullName>
    </submittedName>
</protein>
<dbReference type="Proteomes" id="UP000183417">
    <property type="component" value="Unassembled WGS sequence"/>
</dbReference>
<dbReference type="InterPro" id="IPR036271">
    <property type="entry name" value="Tet_transcr_reg_TetR-rel_C_sf"/>
</dbReference>
<dbReference type="EMBL" id="FNPE01000005">
    <property type="protein sequence ID" value="SDY48703.1"/>
    <property type="molecule type" value="Genomic_DNA"/>
</dbReference>
<dbReference type="InterPro" id="IPR050109">
    <property type="entry name" value="HTH-type_TetR-like_transc_reg"/>
</dbReference>
<dbReference type="PROSITE" id="PS50977">
    <property type="entry name" value="HTH_TETR_2"/>
    <property type="match status" value="1"/>
</dbReference>
<dbReference type="Pfam" id="PF17938">
    <property type="entry name" value="TetR_C_29"/>
    <property type="match status" value="1"/>
</dbReference>
<dbReference type="SUPFAM" id="SSF48498">
    <property type="entry name" value="Tetracyclin repressor-like, C-terminal domain"/>
    <property type="match status" value="1"/>
</dbReference>
<feature type="DNA-binding region" description="H-T-H motif" evidence="2">
    <location>
        <begin position="53"/>
        <end position="72"/>
    </location>
</feature>
<dbReference type="InterPro" id="IPR001647">
    <property type="entry name" value="HTH_TetR"/>
</dbReference>
<gene>
    <name evidence="5" type="ORF">SAMN05421547_10588</name>
</gene>
<organism evidence="5 6">
    <name type="scientific">Delftia lacustris</name>
    <dbReference type="NCBI Taxonomy" id="558537"/>
    <lineage>
        <taxon>Bacteria</taxon>
        <taxon>Pseudomonadati</taxon>
        <taxon>Pseudomonadota</taxon>
        <taxon>Betaproteobacteria</taxon>
        <taxon>Burkholderiales</taxon>
        <taxon>Comamonadaceae</taxon>
        <taxon>Delftia</taxon>
    </lineage>
</organism>
<dbReference type="Pfam" id="PF00440">
    <property type="entry name" value="TetR_N"/>
    <property type="match status" value="1"/>
</dbReference>
<evidence type="ECO:0000256" key="3">
    <source>
        <dbReference type="SAM" id="MobiDB-lite"/>
    </source>
</evidence>
<dbReference type="PANTHER" id="PTHR30055">
    <property type="entry name" value="HTH-TYPE TRANSCRIPTIONAL REGULATOR RUTR"/>
    <property type="match status" value="1"/>
</dbReference>
<evidence type="ECO:0000313" key="5">
    <source>
        <dbReference type="EMBL" id="SDY48703.1"/>
    </source>
</evidence>
<dbReference type="AlphaFoldDB" id="A0A1H3K9B2"/>
<evidence type="ECO:0000313" key="6">
    <source>
        <dbReference type="Proteomes" id="UP000183417"/>
    </source>
</evidence>
<feature type="domain" description="HTH tetR-type" evidence="4">
    <location>
        <begin position="30"/>
        <end position="90"/>
    </location>
</feature>
<dbReference type="InterPro" id="IPR009057">
    <property type="entry name" value="Homeodomain-like_sf"/>
</dbReference>
<name>A0A1H3K9B2_9BURK</name>
<dbReference type="InterPro" id="IPR041474">
    <property type="entry name" value="NicS_C"/>
</dbReference>
<dbReference type="Gene3D" id="1.10.357.10">
    <property type="entry name" value="Tetracycline Repressor, domain 2"/>
    <property type="match status" value="1"/>
</dbReference>
<evidence type="ECO:0000256" key="2">
    <source>
        <dbReference type="PROSITE-ProRule" id="PRU00335"/>
    </source>
</evidence>
<keyword evidence="1 2" id="KW-0238">DNA-binding</keyword>
<dbReference type="GO" id="GO:0000976">
    <property type="term" value="F:transcription cis-regulatory region binding"/>
    <property type="evidence" value="ECO:0007669"/>
    <property type="project" value="TreeGrafter"/>
</dbReference>
<dbReference type="PANTHER" id="PTHR30055:SF226">
    <property type="entry name" value="HTH-TYPE TRANSCRIPTIONAL REGULATOR PKSA"/>
    <property type="match status" value="1"/>
</dbReference>
<sequence>MARMPSQKKPADSAPKKPRRNSGRPLADDAVGRDIILQTTVNLLKTRTPEQLSILEIAAAAGVTRALVRYYFSSLKGLLQEVTESLMQELQNRMEVALRTQGTVEERVYQRLLLRLDFMREHPQFERLALSEIYHYESEEEPPPSGTPLQRITRRGLELTSTMLMDGAQASHPAQVDPRFIHLAILSISAFLPTARPLLAELFGEGPQADQQVEHYLRFMSHLLAERIRQDAPAQDHPPHPGHHPD</sequence>
<dbReference type="SUPFAM" id="SSF46689">
    <property type="entry name" value="Homeodomain-like"/>
    <property type="match status" value="1"/>
</dbReference>
<reference evidence="5 6" key="1">
    <citation type="submission" date="2016-10" db="EMBL/GenBank/DDBJ databases">
        <authorList>
            <person name="de Groot N.N."/>
        </authorList>
    </citation>
    <scope>NUCLEOTIDE SEQUENCE [LARGE SCALE GENOMIC DNA]</scope>
    <source>
        <strain evidence="5 6">LMG 24775</strain>
    </source>
</reference>
<dbReference type="GO" id="GO:0003700">
    <property type="term" value="F:DNA-binding transcription factor activity"/>
    <property type="evidence" value="ECO:0007669"/>
    <property type="project" value="TreeGrafter"/>
</dbReference>